<accession>A0A1J4N7S9</accession>
<evidence type="ECO:0000256" key="2">
    <source>
        <dbReference type="ARBA" id="ARBA00022676"/>
    </source>
</evidence>
<name>A0A1J4N7S9_9ACTN</name>
<dbReference type="GO" id="GO:0017000">
    <property type="term" value="P:antibiotic biosynthetic process"/>
    <property type="evidence" value="ECO:0007669"/>
    <property type="project" value="UniProtKB-ARBA"/>
</dbReference>
<organism evidence="6 7">
    <name type="scientific">Nocardioides luteus</name>
    <dbReference type="NCBI Taxonomy" id="1844"/>
    <lineage>
        <taxon>Bacteria</taxon>
        <taxon>Bacillati</taxon>
        <taxon>Actinomycetota</taxon>
        <taxon>Actinomycetes</taxon>
        <taxon>Propionibacteriales</taxon>
        <taxon>Nocardioidaceae</taxon>
        <taxon>Nocardioides</taxon>
    </lineage>
</organism>
<dbReference type="STRING" id="1844.UG56_007355"/>
<evidence type="ECO:0000259" key="5">
    <source>
        <dbReference type="Pfam" id="PF21036"/>
    </source>
</evidence>
<dbReference type="GO" id="GO:0016758">
    <property type="term" value="F:hexosyltransferase activity"/>
    <property type="evidence" value="ECO:0007669"/>
    <property type="project" value="UniProtKB-ARBA"/>
</dbReference>
<feature type="domain" description="Erythromycin biosynthesis protein CIII-like C-terminal" evidence="4">
    <location>
        <begin position="240"/>
        <end position="357"/>
    </location>
</feature>
<proteinExistence type="inferred from homology"/>
<protein>
    <recommendedName>
        <fullName evidence="8">Glycosyltransferase</fullName>
    </recommendedName>
</protein>
<dbReference type="PANTHER" id="PTHR48050:SF13">
    <property type="entry name" value="STEROL 3-BETA-GLUCOSYLTRANSFERASE UGT80A2"/>
    <property type="match status" value="1"/>
</dbReference>
<dbReference type="Proteomes" id="UP000033772">
    <property type="component" value="Unassembled WGS sequence"/>
</dbReference>
<comment type="similarity">
    <text evidence="1">Belongs to the glycosyltransferase 28 family.</text>
</comment>
<dbReference type="AlphaFoldDB" id="A0A1J4N7S9"/>
<dbReference type="InterPro" id="IPR048284">
    <property type="entry name" value="EryCIII-like_N"/>
</dbReference>
<dbReference type="Gene3D" id="3.40.50.2000">
    <property type="entry name" value="Glycogen Phosphorylase B"/>
    <property type="match status" value="2"/>
</dbReference>
<dbReference type="CDD" id="cd03784">
    <property type="entry name" value="GT1_Gtf-like"/>
    <property type="match status" value="1"/>
</dbReference>
<feature type="domain" description="Erythromycin biosynthesis protein CIII-like N-terminal" evidence="5">
    <location>
        <begin position="74"/>
        <end position="135"/>
    </location>
</feature>
<evidence type="ECO:0000256" key="3">
    <source>
        <dbReference type="ARBA" id="ARBA00022679"/>
    </source>
</evidence>
<reference evidence="6" key="1">
    <citation type="submission" date="2016-10" db="EMBL/GenBank/DDBJ databases">
        <title>Draft Genome Sequence of Nocardioides luteus Strain BAFB, an Alkane-Degrading Bacterium Isolated from JP-7 Polluted Soil.</title>
        <authorList>
            <person name="Brown L."/>
            <person name="Ruiz O.N."/>
            <person name="Gunasekera T."/>
        </authorList>
    </citation>
    <scope>NUCLEOTIDE SEQUENCE [LARGE SCALE GENOMIC DNA]</scope>
    <source>
        <strain evidence="6">BAFB</strain>
    </source>
</reference>
<evidence type="ECO:0000313" key="6">
    <source>
        <dbReference type="EMBL" id="OIJ27564.1"/>
    </source>
</evidence>
<dbReference type="InterPro" id="IPR002213">
    <property type="entry name" value="UDP_glucos_trans"/>
</dbReference>
<dbReference type="GO" id="GO:0008194">
    <property type="term" value="F:UDP-glycosyltransferase activity"/>
    <property type="evidence" value="ECO:0007669"/>
    <property type="project" value="InterPro"/>
</dbReference>
<keyword evidence="7" id="KW-1185">Reference proteome</keyword>
<keyword evidence="2" id="KW-0328">Glycosyltransferase</keyword>
<dbReference type="SUPFAM" id="SSF53756">
    <property type="entry name" value="UDP-Glycosyltransferase/glycogen phosphorylase"/>
    <property type="match status" value="1"/>
</dbReference>
<evidence type="ECO:0000313" key="7">
    <source>
        <dbReference type="Proteomes" id="UP000033772"/>
    </source>
</evidence>
<dbReference type="InterPro" id="IPR010610">
    <property type="entry name" value="EryCIII-like_C"/>
</dbReference>
<dbReference type="EMBL" id="JZDQ02000008">
    <property type="protein sequence ID" value="OIJ27564.1"/>
    <property type="molecule type" value="Genomic_DNA"/>
</dbReference>
<keyword evidence="3" id="KW-0808">Transferase</keyword>
<evidence type="ECO:0008006" key="8">
    <source>
        <dbReference type="Google" id="ProtNLM"/>
    </source>
</evidence>
<dbReference type="Pfam" id="PF21036">
    <property type="entry name" value="EryCIII-like_N"/>
    <property type="match status" value="1"/>
</dbReference>
<evidence type="ECO:0000259" key="4">
    <source>
        <dbReference type="Pfam" id="PF06722"/>
    </source>
</evidence>
<dbReference type="Pfam" id="PF06722">
    <property type="entry name" value="EryCIII-like_C"/>
    <property type="match status" value="1"/>
</dbReference>
<gene>
    <name evidence="6" type="ORF">UG56_007355</name>
</gene>
<dbReference type="PANTHER" id="PTHR48050">
    <property type="entry name" value="STEROL 3-BETA-GLUCOSYLTRANSFERASE"/>
    <property type="match status" value="1"/>
</dbReference>
<evidence type="ECO:0000256" key="1">
    <source>
        <dbReference type="ARBA" id="ARBA00006962"/>
    </source>
</evidence>
<dbReference type="RefSeq" id="WP_071326947.1">
    <property type="nucleotide sequence ID" value="NZ_JZDQ02000008.1"/>
</dbReference>
<comment type="caution">
    <text evidence="6">The sequence shown here is derived from an EMBL/GenBank/DDBJ whole genome shotgun (WGS) entry which is preliminary data.</text>
</comment>
<dbReference type="InterPro" id="IPR050426">
    <property type="entry name" value="Glycosyltransferase_28"/>
</dbReference>
<sequence>MRILGVSTAGAGHFNPMKPWLKRLAEQGHDVTVVGPPGLAAAAGGFDFRAGAAPDPESVAAIWQRVAESTMEVSRELVLRDLFGRLNSGAMIPAVRAAIDDLRPDLVLRDPAEYASALAAAEAGVPHARLGVSLSAEIAFFESTAAPVLEDWRPGLHREIVESPILTRFPASLDPSPFLAVVRYRVGEPLARDVSPRSVYATLGTVAPTMPPMRPWFEIVAKVLGALPVSAVFTVGHDLDPAQIAAAPNVRIETWADHADVLSRAAVILHHGGSGTVLDALAAGIPQVIVPLFADQGANAAAVVEAGVGTALPNSGGSAFHIPQGGEVERLQELIAETMASEAVRERASEVAEEMSLLPELDVSVLGIV</sequence>